<evidence type="ECO:0000313" key="2">
    <source>
        <dbReference type="EMBL" id="MDU0114784.1"/>
    </source>
</evidence>
<dbReference type="Proteomes" id="UP001257914">
    <property type="component" value="Unassembled WGS sequence"/>
</dbReference>
<feature type="transmembrane region" description="Helical" evidence="1">
    <location>
        <begin position="45"/>
        <end position="63"/>
    </location>
</feature>
<comment type="caution">
    <text evidence="2">The sequence shown here is derived from an EMBL/GenBank/DDBJ whole genome shotgun (WGS) entry which is preliminary data.</text>
</comment>
<reference evidence="2 3" key="1">
    <citation type="submission" date="2023-10" db="EMBL/GenBank/DDBJ databases">
        <title>Psychrosphaera aquimaarina strain SW33 isolated from seawater.</title>
        <authorList>
            <person name="Bayburt H."/>
            <person name="Kim J.M."/>
            <person name="Choi B.J."/>
            <person name="Jeon C.O."/>
        </authorList>
    </citation>
    <scope>NUCLEOTIDE SEQUENCE [LARGE SCALE GENOMIC DNA]</scope>
    <source>
        <strain evidence="2 3">KCTC 52743</strain>
    </source>
</reference>
<sequence>MMEFDKFRNKSITTGKGILGVFSICVIAVALFILVATFINKSEFNFSALLAMFAGAVCFYVAMTRKVKSDHKNISE</sequence>
<keyword evidence="1" id="KW-0812">Transmembrane</keyword>
<name>A0ABU3R524_9GAMM</name>
<accession>A0ABU3R524</accession>
<protein>
    <submittedName>
        <fullName evidence="2">Uncharacterized protein</fullName>
    </submittedName>
</protein>
<evidence type="ECO:0000313" key="3">
    <source>
        <dbReference type="Proteomes" id="UP001257914"/>
    </source>
</evidence>
<evidence type="ECO:0000256" key="1">
    <source>
        <dbReference type="SAM" id="Phobius"/>
    </source>
</evidence>
<keyword evidence="3" id="KW-1185">Reference proteome</keyword>
<dbReference type="EMBL" id="JAWCUA010000010">
    <property type="protein sequence ID" value="MDU0114784.1"/>
    <property type="molecule type" value="Genomic_DNA"/>
</dbReference>
<gene>
    <name evidence="2" type="ORF">RT723_17660</name>
</gene>
<organism evidence="2 3">
    <name type="scientific">Psychrosphaera aquimarina</name>
    <dbReference type="NCBI Taxonomy" id="2044854"/>
    <lineage>
        <taxon>Bacteria</taxon>
        <taxon>Pseudomonadati</taxon>
        <taxon>Pseudomonadota</taxon>
        <taxon>Gammaproteobacteria</taxon>
        <taxon>Alteromonadales</taxon>
        <taxon>Pseudoalteromonadaceae</taxon>
        <taxon>Psychrosphaera</taxon>
    </lineage>
</organism>
<proteinExistence type="predicted"/>
<keyword evidence="1" id="KW-0472">Membrane</keyword>
<dbReference type="RefSeq" id="WP_315948458.1">
    <property type="nucleotide sequence ID" value="NZ_JAWCUA010000010.1"/>
</dbReference>
<feature type="transmembrane region" description="Helical" evidence="1">
    <location>
        <begin position="21"/>
        <end position="39"/>
    </location>
</feature>
<keyword evidence="1" id="KW-1133">Transmembrane helix</keyword>